<dbReference type="PROSITE" id="PS00061">
    <property type="entry name" value="ADH_SHORT"/>
    <property type="match status" value="1"/>
</dbReference>
<dbReference type="SUPFAM" id="SSF51735">
    <property type="entry name" value="NAD(P)-binding Rossmann-fold domains"/>
    <property type="match status" value="1"/>
</dbReference>
<dbReference type="Pfam" id="PF00106">
    <property type="entry name" value="adh_short"/>
    <property type="match status" value="1"/>
</dbReference>
<evidence type="ECO:0000256" key="2">
    <source>
        <dbReference type="ARBA" id="ARBA00022490"/>
    </source>
</evidence>
<reference evidence="5 6" key="1">
    <citation type="submission" date="2016-10" db="EMBL/GenBank/DDBJ databases">
        <authorList>
            <person name="Varghese N."/>
            <person name="Submissions S."/>
        </authorList>
    </citation>
    <scope>NUCLEOTIDE SEQUENCE [LARGE SCALE GENOMIC DNA]</scope>
    <source>
        <strain evidence="5 6">DSM 17997</strain>
    </source>
</reference>
<comment type="caution">
    <text evidence="5">The sequence shown here is derived from an EMBL/GenBank/DDBJ whole genome shotgun (WGS) entry which is preliminary data.</text>
</comment>
<dbReference type="PANTHER" id="PTHR44085">
    <property type="entry name" value="SEPIAPTERIN REDUCTASE"/>
    <property type="match status" value="1"/>
</dbReference>
<dbReference type="Gene3D" id="3.40.50.720">
    <property type="entry name" value="NAD(P)-binding Rossmann-like Domain"/>
    <property type="match status" value="1"/>
</dbReference>
<sequence length="245" mass="27058">MKPTNLYIITGSSKGIGKALVEMLSQDKKNQIIGISRSEMKMDSPNYHPIVLDLGNLEVLGDRWDEFFPAGTFEKIIMINNAGWIGQVDHFGKLDPKNILDIFNINTLAPALLMNEFIKRYGGSKEAERIVVNISSGAAKKPVDGWSGYCASKAALNMLTEIAQKEALIQSSGILFFALSPGVVDTKMQEDIRSAPLEGFTSLPKFQGLKANKELSTPKQTAEKIMFLIENPSKFGEVLQDVRDF</sequence>
<evidence type="ECO:0000256" key="3">
    <source>
        <dbReference type="ARBA" id="ARBA00022857"/>
    </source>
</evidence>
<keyword evidence="6" id="KW-1185">Reference proteome</keyword>
<name>A0A1H3PD45_9BACT</name>
<protein>
    <submittedName>
        <fullName evidence="5">Benzil reductase ((S)-benzoin forming)</fullName>
    </submittedName>
</protein>
<comment type="subcellular location">
    <subcellularLocation>
        <location evidence="1">Cytoplasm</location>
    </subcellularLocation>
</comment>
<dbReference type="RefSeq" id="WP_019598002.1">
    <property type="nucleotide sequence ID" value="NZ_FNQC01000004.1"/>
</dbReference>
<evidence type="ECO:0000313" key="5">
    <source>
        <dbReference type="EMBL" id="SDY99026.1"/>
    </source>
</evidence>
<accession>A0A1H3PD45</accession>
<evidence type="ECO:0000256" key="4">
    <source>
        <dbReference type="ARBA" id="ARBA00023002"/>
    </source>
</evidence>
<keyword evidence="2" id="KW-0963">Cytoplasm</keyword>
<dbReference type="PANTHER" id="PTHR44085:SF2">
    <property type="entry name" value="SEPIAPTERIN REDUCTASE"/>
    <property type="match status" value="1"/>
</dbReference>
<evidence type="ECO:0000256" key="1">
    <source>
        <dbReference type="ARBA" id="ARBA00004496"/>
    </source>
</evidence>
<evidence type="ECO:0000313" key="6">
    <source>
        <dbReference type="Proteomes" id="UP000199663"/>
    </source>
</evidence>
<dbReference type="InterPro" id="IPR036291">
    <property type="entry name" value="NAD(P)-bd_dom_sf"/>
</dbReference>
<dbReference type="InterPro" id="IPR020904">
    <property type="entry name" value="Sc_DH/Rdtase_CS"/>
</dbReference>
<proteinExistence type="predicted"/>
<dbReference type="InterPro" id="IPR051721">
    <property type="entry name" value="Biopterin_syn/organic_redct"/>
</dbReference>
<keyword evidence="3" id="KW-0521">NADP</keyword>
<dbReference type="Proteomes" id="UP000199663">
    <property type="component" value="Unassembled WGS sequence"/>
</dbReference>
<keyword evidence="4" id="KW-0560">Oxidoreductase</keyword>
<dbReference type="PRINTS" id="PR00081">
    <property type="entry name" value="GDHRDH"/>
</dbReference>
<dbReference type="EMBL" id="FNQC01000004">
    <property type="protein sequence ID" value="SDY99026.1"/>
    <property type="molecule type" value="Genomic_DNA"/>
</dbReference>
<organism evidence="5 6">
    <name type="scientific">Rhodonellum ikkaensis</name>
    <dbReference type="NCBI Taxonomy" id="336829"/>
    <lineage>
        <taxon>Bacteria</taxon>
        <taxon>Pseudomonadati</taxon>
        <taxon>Bacteroidota</taxon>
        <taxon>Cytophagia</taxon>
        <taxon>Cytophagales</taxon>
        <taxon>Cytophagaceae</taxon>
        <taxon>Rhodonellum</taxon>
    </lineage>
</organism>
<gene>
    <name evidence="5" type="ORF">SAMN05444412_104207</name>
</gene>
<dbReference type="InterPro" id="IPR002347">
    <property type="entry name" value="SDR_fam"/>
</dbReference>